<keyword evidence="6" id="KW-1185">Reference proteome</keyword>
<dbReference type="Proteomes" id="UP000292402">
    <property type="component" value="Unassembled WGS sequence"/>
</dbReference>
<dbReference type="PANTHER" id="PTHR33112">
    <property type="entry name" value="DOMAIN PROTEIN, PUTATIVE-RELATED"/>
    <property type="match status" value="1"/>
</dbReference>
<organism evidence="3 5">
    <name type="scientific">Alternaria tenuissima</name>
    <dbReference type="NCBI Taxonomy" id="119927"/>
    <lineage>
        <taxon>Eukaryota</taxon>
        <taxon>Fungi</taxon>
        <taxon>Dikarya</taxon>
        <taxon>Ascomycota</taxon>
        <taxon>Pezizomycotina</taxon>
        <taxon>Dothideomycetes</taxon>
        <taxon>Pleosporomycetidae</taxon>
        <taxon>Pleosporales</taxon>
        <taxon>Pleosporineae</taxon>
        <taxon>Pleosporaceae</taxon>
        <taxon>Alternaria</taxon>
        <taxon>Alternaria sect. Alternaria</taxon>
        <taxon>Alternaria alternata complex</taxon>
    </lineage>
</organism>
<reference evidence="5 6" key="2">
    <citation type="journal article" date="2019" name="bioRxiv">
        <title>Genomics, evolutionary history and diagnostics of the Alternaria alternata species group including apple and Asian pear pathotypes.</title>
        <authorList>
            <person name="Armitage A.D."/>
            <person name="Cockerton H.M."/>
            <person name="Sreenivasaprasad S."/>
            <person name="Woodhall J.W."/>
            <person name="Lane C.R."/>
            <person name="Harrison R.J."/>
            <person name="Clarkson J.P."/>
        </authorList>
    </citation>
    <scope>NUCLEOTIDE SEQUENCE [LARGE SCALE GENOMIC DNA]</scope>
    <source>
        <strain evidence="5">FERA 1082</strain>
        <strain evidence="2">FERA 1164</strain>
        <strain evidence="6">FERA 635</strain>
    </source>
</reference>
<dbReference type="AlphaFoldDB" id="A0A4Q4M4L9"/>
<gene>
    <name evidence="3" type="ORF">AA0114_g10539</name>
    <name evidence="2" type="ORF">AA0115_g7192</name>
    <name evidence="4" type="ORF">AA0119_g10340</name>
</gene>
<protein>
    <recommendedName>
        <fullName evidence="1">Heterokaryon incompatibility domain-containing protein</fullName>
    </recommendedName>
</protein>
<evidence type="ECO:0000313" key="4">
    <source>
        <dbReference type="EMBL" id="RYN91486.1"/>
    </source>
</evidence>
<feature type="domain" description="Heterokaryon incompatibility" evidence="1">
    <location>
        <begin position="174"/>
        <end position="325"/>
    </location>
</feature>
<sequence>MPKCRLCNDFQRSARQFRLAFDCSQQALIQSANGGCVICSILLEGFQHFEAKLEVSQDNDRIYVWGGDVDGGGAVEMEVFSDGALRIRLEFFNTKGKTSILQGARMLPIVPGDTRAPASIGWAKQRLQECVDSHASCGQESIPELPNRVLDLRSGADDMMNIKLIRTQGLDARYACLSHRWSKPAALTTVKSNYVSHTKGIGWDVFPKTFIDAITIAQDLGLRYLWIDSLCIIQDDEDDKLHEIAKMSSVYTNSYITIAATHSESSMHGCYSTGSLHHQDYQISSSKQHSAVAMETDLYVREKIAHIGEERAMTPLLKRGWVCQERLLSPRVLHYCEKELVWECRESSSCQCSCFNPPIHHKQKYMEVFRRGVSIDDYNARIVGMSSFSLWSTAHLDPCDDKDGRGTLVIPPAWSLWFKGVVDASNLDPYVEPRMTLREWMHRHNFRNTSNAVTSALRSSLEYYQKGWNWTRLLQFRPKRKTDEPINEPGSGLPRLRFDSRLEYVFPRKLNDEVIRRWRYIISDYTGMDLTERRDRLPAIAGVASQFESLLGGRYLSGLWESALPGDLLWRVDQSGQHTPQYRAPSWSWASIEGKIKYYKMTSYHPEFSIVRALCDPLSKINPFGEVASGLLEINVIAANLTFWLDLSKDEASPRRPIKVEFMGDTAIFIPDCDLTVRATPLHIRGHGTQFRQYEFLCIGDFNIECNDATISETRSGPEASLAASLVIHKVNEDRYERVGILERHRVHYPKSLEDVSRFRNYEGYLRGLYQELHKSGKKNSQTMQAWKFIPGLVLI</sequence>
<evidence type="ECO:0000313" key="3">
    <source>
        <dbReference type="EMBL" id="RYN42189.1"/>
    </source>
</evidence>
<proteinExistence type="predicted"/>
<evidence type="ECO:0000259" key="1">
    <source>
        <dbReference type="Pfam" id="PF06985"/>
    </source>
</evidence>
<name>A0A4Q4M4L9_9PLEO</name>
<evidence type="ECO:0000313" key="2">
    <source>
        <dbReference type="EMBL" id="RYN26253.1"/>
    </source>
</evidence>
<reference evidence="3" key="3">
    <citation type="journal article" date="2019" name="J. ISSAAS">
        <title>Genomics, evolutionary history and diagnostics of the Alternaria alternata species group including apple and Asian pear pathotypes.</title>
        <authorList>
            <person name="Armitage A.D."/>
            <person name="Cockerton H.M."/>
            <person name="Sreenivasaprasad S."/>
            <person name="Woodhall J."/>
            <person name="Lane C."/>
            <person name="Harrison R.J."/>
            <person name="Clarkson J.P."/>
        </authorList>
    </citation>
    <scope>NUCLEOTIDE SEQUENCE</scope>
    <source>
        <strain evidence="3">FERA 1082</strain>
    </source>
</reference>
<comment type="caution">
    <text evidence="3">The sequence shown here is derived from an EMBL/GenBank/DDBJ whole genome shotgun (WGS) entry which is preliminary data.</text>
</comment>
<dbReference type="Pfam" id="PF06985">
    <property type="entry name" value="HET"/>
    <property type="match status" value="1"/>
</dbReference>
<dbReference type="Proteomes" id="UP000293195">
    <property type="component" value="Unassembled WGS sequence"/>
</dbReference>
<dbReference type="EMBL" id="PDXA01000048">
    <property type="protein sequence ID" value="RYN42189.1"/>
    <property type="molecule type" value="Genomic_DNA"/>
</dbReference>
<reference evidence="2" key="1">
    <citation type="submission" date="2017-10" db="EMBL/GenBank/DDBJ databases">
        <authorList>
            <person name="Armitage A.D."/>
            <person name="Barbara D.J."/>
            <person name="Woodhall J.W."/>
            <person name="Sreenivasaprasad S."/>
            <person name="Lane C.R."/>
            <person name="Clarkson J.P."/>
            <person name="Harrison R.J."/>
        </authorList>
    </citation>
    <scope>NUCLEOTIDE SEQUENCE</scope>
    <source>
        <strain evidence="2">FERA 1164</strain>
        <strain evidence="4">FERA 635</strain>
    </source>
</reference>
<dbReference type="EMBL" id="PDXF01000064">
    <property type="protein sequence ID" value="RYN91486.1"/>
    <property type="molecule type" value="Genomic_DNA"/>
</dbReference>
<evidence type="ECO:0000313" key="6">
    <source>
        <dbReference type="Proteomes" id="UP000293195"/>
    </source>
</evidence>
<evidence type="ECO:0000313" key="5">
    <source>
        <dbReference type="Proteomes" id="UP000292402"/>
    </source>
</evidence>
<dbReference type="PANTHER" id="PTHR33112:SF13">
    <property type="entry name" value="HETEROKARYON INCOMPATIBILITY DOMAIN-CONTAINING PROTEIN"/>
    <property type="match status" value="1"/>
</dbReference>
<dbReference type="Proteomes" id="UP000292340">
    <property type="component" value="Unassembled WGS sequence"/>
</dbReference>
<dbReference type="EMBL" id="PDXB01000017">
    <property type="protein sequence ID" value="RYN26253.1"/>
    <property type="molecule type" value="Genomic_DNA"/>
</dbReference>
<accession>A0A4Q4M4L9</accession>
<dbReference type="InterPro" id="IPR010730">
    <property type="entry name" value="HET"/>
</dbReference>